<comment type="caution">
    <text evidence="2">The sequence shown here is derived from an EMBL/GenBank/DDBJ whole genome shotgun (WGS) entry which is preliminary data.</text>
</comment>
<reference evidence="2 3" key="1">
    <citation type="submission" date="2023-09" db="EMBL/GenBank/DDBJ databases">
        <authorList>
            <person name="Rey-Velasco X."/>
        </authorList>
    </citation>
    <scope>NUCLEOTIDE SEQUENCE [LARGE SCALE GENOMIC DNA]</scope>
    <source>
        <strain evidence="2 3">F117</strain>
    </source>
</reference>
<name>A0ABU3D9W6_9FLAO</name>
<accession>A0ABU3D9W6</accession>
<dbReference type="PROSITE" id="PS50943">
    <property type="entry name" value="HTH_CROC1"/>
    <property type="match status" value="1"/>
</dbReference>
<sequence length="398" mass="46697">MKEDYQMKEIYNLLGISNHKTIKELIEDKKEELKISSDRQLSKVLGINKDTLNRIITGESKKVDIISIIKISNFLDLKIEDTIQVYVSTLKTESISEIEDNRKANFILRNFDIERLYKLGFLKTKTNFQEIEKRILNFFEIDNIFDYNNSVAYPLFSKTKRSADEVMNTFWIKAAYLQFEAINNPNEFDPEELKKIVTKIRPYTRLVDNGLITVIKVLYSLGVTVIVQKYVSKTAVKGATFIVDNKPCIILTDQYERYDLMWFTLLHEICHVLFDFDELSRKSYHLSGASDLLLLNEERANKFAREILFPEERMNFLKPNIFNPFLVSQYAEQNNVHPSIIYGFYLHDHPQESGVLYKKFNRFLIKSEMAVRSLKTNLWDTDESPADQARKIIEKISN</sequence>
<protein>
    <submittedName>
        <fullName evidence="2">XRE family transcriptional regulator</fullName>
    </submittedName>
</protein>
<dbReference type="Gene3D" id="1.10.260.40">
    <property type="entry name" value="lambda repressor-like DNA-binding domains"/>
    <property type="match status" value="1"/>
</dbReference>
<evidence type="ECO:0000313" key="2">
    <source>
        <dbReference type="EMBL" id="MDT0678294.1"/>
    </source>
</evidence>
<dbReference type="InterPro" id="IPR010982">
    <property type="entry name" value="Lambda_DNA-bd_dom_sf"/>
</dbReference>
<dbReference type="Pfam" id="PF13443">
    <property type="entry name" value="HTH_26"/>
    <property type="match status" value="1"/>
</dbReference>
<dbReference type="InterPro" id="IPR001387">
    <property type="entry name" value="Cro/C1-type_HTH"/>
</dbReference>
<gene>
    <name evidence="2" type="ORF">RM539_17055</name>
</gene>
<dbReference type="SUPFAM" id="SSF47413">
    <property type="entry name" value="lambda repressor-like DNA-binding domains"/>
    <property type="match status" value="1"/>
</dbReference>
<feature type="domain" description="HTH cro/C1-type" evidence="1">
    <location>
        <begin position="39"/>
        <end position="82"/>
    </location>
</feature>
<dbReference type="Gene3D" id="1.10.10.2910">
    <property type="match status" value="1"/>
</dbReference>
<dbReference type="EMBL" id="JAVRHK010000018">
    <property type="protein sequence ID" value="MDT0678294.1"/>
    <property type="molecule type" value="Genomic_DNA"/>
</dbReference>
<evidence type="ECO:0000259" key="1">
    <source>
        <dbReference type="PROSITE" id="PS50943"/>
    </source>
</evidence>
<proteinExistence type="predicted"/>
<dbReference type="RefSeq" id="WP_311504630.1">
    <property type="nucleotide sequence ID" value="NZ_JAVRHK010000018.1"/>
</dbReference>
<organism evidence="2 3">
    <name type="scientific">Autumnicola musiva</name>
    <dbReference type="NCBI Taxonomy" id="3075589"/>
    <lineage>
        <taxon>Bacteria</taxon>
        <taxon>Pseudomonadati</taxon>
        <taxon>Bacteroidota</taxon>
        <taxon>Flavobacteriia</taxon>
        <taxon>Flavobacteriales</taxon>
        <taxon>Flavobacteriaceae</taxon>
        <taxon>Autumnicola</taxon>
    </lineage>
</organism>
<dbReference type="Proteomes" id="UP001262582">
    <property type="component" value="Unassembled WGS sequence"/>
</dbReference>
<keyword evidence="3" id="KW-1185">Reference proteome</keyword>
<evidence type="ECO:0000313" key="3">
    <source>
        <dbReference type="Proteomes" id="UP001262582"/>
    </source>
</evidence>